<keyword evidence="1 2" id="KW-1015">Disulfide bond</keyword>
<dbReference type="EMBL" id="GG666459">
    <property type="protein sequence ID" value="EEN68900.1"/>
    <property type="molecule type" value="Genomic_DNA"/>
</dbReference>
<dbReference type="SMART" id="SM00137">
    <property type="entry name" value="MAM"/>
    <property type="match status" value="2"/>
</dbReference>
<dbReference type="PROSITE" id="PS01209">
    <property type="entry name" value="LDLRA_1"/>
    <property type="match status" value="1"/>
</dbReference>
<dbReference type="PANTHER" id="PTHR23282">
    <property type="entry name" value="APICAL ENDOSOMAL GLYCOPROTEIN PRECURSOR"/>
    <property type="match status" value="1"/>
</dbReference>
<feature type="domain" description="MAM" evidence="3">
    <location>
        <begin position="1"/>
        <end position="116"/>
    </location>
</feature>
<dbReference type="eggNOG" id="KOG1095">
    <property type="taxonomic scope" value="Eukaryota"/>
</dbReference>
<dbReference type="InterPro" id="IPR036055">
    <property type="entry name" value="LDL_receptor-like_sf"/>
</dbReference>
<accession>C3XSH9</accession>
<dbReference type="InterPro" id="IPR002172">
    <property type="entry name" value="LDrepeatLR_classA_rpt"/>
</dbReference>
<dbReference type="CDD" id="cd00112">
    <property type="entry name" value="LDLa"/>
    <property type="match status" value="1"/>
</dbReference>
<feature type="non-terminal residue" evidence="4">
    <location>
        <position position="1"/>
    </location>
</feature>
<reference evidence="4" key="1">
    <citation type="journal article" date="2008" name="Nature">
        <title>The amphioxus genome and the evolution of the chordate karyotype.</title>
        <authorList>
            <consortium name="US DOE Joint Genome Institute (JGI-PGF)"/>
            <person name="Putnam N.H."/>
            <person name="Butts T."/>
            <person name="Ferrier D.E.K."/>
            <person name="Furlong R.F."/>
            <person name="Hellsten U."/>
            <person name="Kawashima T."/>
            <person name="Robinson-Rechavi M."/>
            <person name="Shoguchi E."/>
            <person name="Terry A."/>
            <person name="Yu J.-K."/>
            <person name="Benito-Gutierrez E.L."/>
            <person name="Dubchak I."/>
            <person name="Garcia-Fernandez J."/>
            <person name="Gibson-Brown J.J."/>
            <person name="Grigoriev I.V."/>
            <person name="Horton A.C."/>
            <person name="de Jong P.J."/>
            <person name="Jurka J."/>
            <person name="Kapitonov V.V."/>
            <person name="Kohara Y."/>
            <person name="Kuroki Y."/>
            <person name="Lindquist E."/>
            <person name="Lucas S."/>
            <person name="Osoegawa K."/>
            <person name="Pennacchio L.A."/>
            <person name="Salamov A.A."/>
            <person name="Satou Y."/>
            <person name="Sauka-Spengler T."/>
            <person name="Schmutz J."/>
            <person name="Shin-I T."/>
            <person name="Toyoda A."/>
            <person name="Bronner-Fraser M."/>
            <person name="Fujiyama A."/>
            <person name="Holland L.Z."/>
            <person name="Holland P.W.H."/>
            <person name="Satoh N."/>
            <person name="Rokhsar D.S."/>
        </authorList>
    </citation>
    <scope>NUCLEOTIDE SEQUENCE [LARGE SCALE GENOMIC DNA]</scope>
    <source>
        <strain evidence="4">S238N-H82</strain>
        <tissue evidence="4">Testes</tissue>
    </source>
</reference>
<dbReference type="PRINTS" id="PR00020">
    <property type="entry name" value="MAMDOMAIN"/>
</dbReference>
<dbReference type="AlphaFoldDB" id="C3XSH9"/>
<comment type="caution">
    <text evidence="2">Lacks conserved residue(s) required for the propagation of feature annotation.</text>
</comment>
<name>C3XSH9_BRAFL</name>
<feature type="non-terminal residue" evidence="4">
    <location>
        <position position="322"/>
    </location>
</feature>
<dbReference type="InterPro" id="IPR000998">
    <property type="entry name" value="MAM_dom"/>
</dbReference>
<feature type="disulfide bond" evidence="2">
    <location>
        <begin position="123"/>
        <end position="135"/>
    </location>
</feature>
<evidence type="ECO:0000256" key="2">
    <source>
        <dbReference type="PROSITE-ProRule" id="PRU00124"/>
    </source>
</evidence>
<evidence type="ECO:0000256" key="1">
    <source>
        <dbReference type="ARBA" id="ARBA00023157"/>
    </source>
</evidence>
<feature type="disulfide bond" evidence="2">
    <location>
        <begin position="130"/>
        <end position="148"/>
    </location>
</feature>
<evidence type="ECO:0000313" key="4">
    <source>
        <dbReference type="EMBL" id="EEN68900.1"/>
    </source>
</evidence>
<dbReference type="PROSITE" id="PS50068">
    <property type="entry name" value="LDLRA_2"/>
    <property type="match status" value="1"/>
</dbReference>
<dbReference type="SUPFAM" id="SSF49899">
    <property type="entry name" value="Concanavalin A-like lectins/glucanases"/>
    <property type="match status" value="2"/>
</dbReference>
<dbReference type="Gene3D" id="4.10.400.10">
    <property type="entry name" value="Low-density Lipoprotein Receptor"/>
    <property type="match status" value="1"/>
</dbReference>
<protein>
    <recommendedName>
        <fullName evidence="3">MAM domain-containing protein</fullName>
    </recommendedName>
</protein>
<dbReference type="GO" id="GO:0016020">
    <property type="term" value="C:membrane"/>
    <property type="evidence" value="ECO:0007669"/>
    <property type="project" value="InterPro"/>
</dbReference>
<gene>
    <name evidence="4" type="ORF">BRAFLDRAFT_155389</name>
</gene>
<dbReference type="InterPro" id="IPR013320">
    <property type="entry name" value="ConA-like_dom_sf"/>
</dbReference>
<sequence length="322" mass="34687">GHFMYLEGASGLFVNPATMQTPALGATGLACQLNFWYHMNGAQSGTLAVNLVNAADATDTRQLWAVSGRQGDQWNSAIVSIGEHPAGYKILFEATRSFSVQGDIALDDINFINCELPPPEDSCTADQLRCTRGSCVGLDRVCDYTDDCGDGTDEAPNQCANIPDRCDFQNGICRWTQFGGDNFSWSRRAGCTPTGNTGPCRDHTSNTDAGYYVYVEASSPRQDGDIARLETGSLPATSTDGGCLSFWYHMFGPHIGSLSVHMQQEGQTKAMVSILQGTQANEWKQAHVSIMAPVGYRLFIEGTVGPGYVGDISLDDVVFTSS</sequence>
<feature type="domain" description="MAM" evidence="3">
    <location>
        <begin position="164"/>
        <end position="322"/>
    </location>
</feature>
<evidence type="ECO:0000259" key="3">
    <source>
        <dbReference type="PROSITE" id="PS50060"/>
    </source>
</evidence>
<dbReference type="InterPro" id="IPR051560">
    <property type="entry name" value="MAM_domain-containing"/>
</dbReference>
<dbReference type="Pfam" id="PF00629">
    <property type="entry name" value="MAM"/>
    <property type="match status" value="2"/>
</dbReference>
<dbReference type="InParanoid" id="C3XSH9"/>
<dbReference type="SMART" id="SM00192">
    <property type="entry name" value="LDLa"/>
    <property type="match status" value="1"/>
</dbReference>
<dbReference type="PANTHER" id="PTHR23282:SF101">
    <property type="entry name" value="MAM DOMAIN-CONTAINING PROTEIN"/>
    <property type="match status" value="1"/>
</dbReference>
<dbReference type="CDD" id="cd06263">
    <property type="entry name" value="MAM"/>
    <property type="match status" value="2"/>
</dbReference>
<dbReference type="InterPro" id="IPR023415">
    <property type="entry name" value="LDLR_class-A_CS"/>
</dbReference>
<dbReference type="PROSITE" id="PS50060">
    <property type="entry name" value="MAM_2"/>
    <property type="match status" value="2"/>
</dbReference>
<proteinExistence type="predicted"/>
<dbReference type="Pfam" id="PF00057">
    <property type="entry name" value="Ldl_recept_a"/>
    <property type="match status" value="1"/>
</dbReference>
<dbReference type="SUPFAM" id="SSF57424">
    <property type="entry name" value="LDL receptor-like module"/>
    <property type="match status" value="1"/>
</dbReference>
<dbReference type="Gene3D" id="2.60.120.200">
    <property type="match status" value="2"/>
</dbReference>
<organism>
    <name type="scientific">Branchiostoma floridae</name>
    <name type="common">Florida lancelet</name>
    <name type="synonym">Amphioxus</name>
    <dbReference type="NCBI Taxonomy" id="7739"/>
    <lineage>
        <taxon>Eukaryota</taxon>
        <taxon>Metazoa</taxon>
        <taxon>Chordata</taxon>
        <taxon>Cephalochordata</taxon>
        <taxon>Leptocardii</taxon>
        <taxon>Amphioxiformes</taxon>
        <taxon>Branchiostomatidae</taxon>
        <taxon>Branchiostoma</taxon>
    </lineage>
</organism>